<evidence type="ECO:0000313" key="2">
    <source>
        <dbReference type="EMBL" id="TKA30665.1"/>
    </source>
</evidence>
<proteinExistence type="predicted"/>
<reference evidence="2 3" key="1">
    <citation type="submission" date="2017-03" db="EMBL/GenBank/DDBJ databases">
        <title>Genomes of endolithic fungi from Antarctica.</title>
        <authorList>
            <person name="Coleine C."/>
            <person name="Masonjones S."/>
            <person name="Stajich J.E."/>
        </authorList>
    </citation>
    <scope>NUCLEOTIDE SEQUENCE [LARGE SCALE GENOMIC DNA]</scope>
    <source>
        <strain evidence="2 3">CCFEE 6315</strain>
    </source>
</reference>
<sequence>MPPETKDDSGDYTPEAFISTFVSFRTHIARSFFWFVLPLNGFVVITAITGHLESWTSASEVLSGHRLAVSWFFVMFGVWLGLSAIFGIPAAGLWELWWNPFVHQPSRRGRVSAEVEHQMMMRNRAQVRWLLRDHYQL</sequence>
<protein>
    <submittedName>
        <fullName evidence="2">Uncharacterized protein</fullName>
    </submittedName>
</protein>
<feature type="transmembrane region" description="Helical" evidence="1">
    <location>
        <begin position="32"/>
        <end position="52"/>
    </location>
</feature>
<feature type="transmembrane region" description="Helical" evidence="1">
    <location>
        <begin position="72"/>
        <end position="98"/>
    </location>
</feature>
<evidence type="ECO:0000256" key="1">
    <source>
        <dbReference type="SAM" id="Phobius"/>
    </source>
</evidence>
<keyword evidence="1" id="KW-1133">Transmembrane helix</keyword>
<dbReference type="EMBL" id="NAJL01000010">
    <property type="protein sequence ID" value="TKA30665.1"/>
    <property type="molecule type" value="Genomic_DNA"/>
</dbReference>
<dbReference type="Proteomes" id="UP000308549">
    <property type="component" value="Unassembled WGS sequence"/>
</dbReference>
<name>A0A4U0U8U5_9PEZI</name>
<dbReference type="AlphaFoldDB" id="A0A4U0U8U5"/>
<comment type="caution">
    <text evidence="2">The sequence shown here is derived from an EMBL/GenBank/DDBJ whole genome shotgun (WGS) entry which is preliminary data.</text>
</comment>
<keyword evidence="3" id="KW-1185">Reference proteome</keyword>
<keyword evidence="1" id="KW-0472">Membrane</keyword>
<accession>A0A4U0U8U5</accession>
<keyword evidence="1" id="KW-0812">Transmembrane</keyword>
<gene>
    <name evidence="2" type="ORF">B0A50_02385</name>
</gene>
<evidence type="ECO:0000313" key="3">
    <source>
        <dbReference type="Proteomes" id="UP000308549"/>
    </source>
</evidence>
<organism evidence="2 3">
    <name type="scientific">Salinomyces thailandicus</name>
    <dbReference type="NCBI Taxonomy" id="706561"/>
    <lineage>
        <taxon>Eukaryota</taxon>
        <taxon>Fungi</taxon>
        <taxon>Dikarya</taxon>
        <taxon>Ascomycota</taxon>
        <taxon>Pezizomycotina</taxon>
        <taxon>Dothideomycetes</taxon>
        <taxon>Dothideomycetidae</taxon>
        <taxon>Mycosphaerellales</taxon>
        <taxon>Teratosphaeriaceae</taxon>
        <taxon>Salinomyces</taxon>
    </lineage>
</organism>